<feature type="transmembrane region" description="Helical" evidence="9">
    <location>
        <begin position="31"/>
        <end position="59"/>
    </location>
</feature>
<evidence type="ECO:0000313" key="12">
    <source>
        <dbReference type="Proteomes" id="UP001524547"/>
    </source>
</evidence>
<comment type="subcellular location">
    <subcellularLocation>
        <location evidence="1 9">Cell membrane</location>
        <topology evidence="1 9">Multi-pass membrane protein</topology>
    </subcellularLocation>
</comment>
<dbReference type="Pfam" id="PF20154">
    <property type="entry name" value="LNT_N"/>
    <property type="match status" value="1"/>
</dbReference>
<reference evidence="11 12" key="1">
    <citation type="submission" date="2022-06" db="EMBL/GenBank/DDBJ databases">
        <title>Rhizosaccharibacter gen. nov. sp. nov. KSS12, endophytic bacteria isolated from sugarcane.</title>
        <authorList>
            <person name="Pitiwittayakul N."/>
        </authorList>
    </citation>
    <scope>NUCLEOTIDE SEQUENCE [LARGE SCALE GENOMIC DNA]</scope>
    <source>
        <strain evidence="11 12">KSS12</strain>
    </source>
</reference>
<comment type="caution">
    <text evidence="11">The sequence shown here is derived from an EMBL/GenBank/DDBJ whole genome shotgun (WGS) entry which is preliminary data.</text>
</comment>
<evidence type="ECO:0000256" key="2">
    <source>
        <dbReference type="ARBA" id="ARBA00010065"/>
    </source>
</evidence>
<dbReference type="InterPro" id="IPR003010">
    <property type="entry name" value="C-N_Hydrolase"/>
</dbReference>
<keyword evidence="6 9" id="KW-1133">Transmembrane helix</keyword>
<accession>A0ABT1W1Q1</accession>
<comment type="similarity">
    <text evidence="2 9">Belongs to the CN hydrolase family. Apolipoprotein N-acyltransferase subfamily.</text>
</comment>
<dbReference type="EC" id="2.3.1.269" evidence="9"/>
<keyword evidence="4 9" id="KW-0808">Transferase</keyword>
<dbReference type="HAMAP" id="MF_01148">
    <property type="entry name" value="Lnt"/>
    <property type="match status" value="1"/>
</dbReference>
<dbReference type="EMBL" id="JAMZEJ010000008">
    <property type="protein sequence ID" value="MCQ8241904.1"/>
    <property type="molecule type" value="Genomic_DNA"/>
</dbReference>
<keyword evidence="12" id="KW-1185">Reference proteome</keyword>
<dbReference type="PANTHER" id="PTHR38686">
    <property type="entry name" value="APOLIPOPROTEIN N-ACYLTRANSFERASE"/>
    <property type="match status" value="1"/>
</dbReference>
<evidence type="ECO:0000256" key="8">
    <source>
        <dbReference type="ARBA" id="ARBA00023315"/>
    </source>
</evidence>
<dbReference type="InterPro" id="IPR045378">
    <property type="entry name" value="LNT_N"/>
</dbReference>
<dbReference type="Pfam" id="PF00795">
    <property type="entry name" value="CN_hydrolase"/>
    <property type="match status" value="1"/>
</dbReference>
<feature type="transmembrane region" description="Helical" evidence="9">
    <location>
        <begin position="226"/>
        <end position="247"/>
    </location>
</feature>
<feature type="transmembrane region" description="Helical" evidence="9">
    <location>
        <begin position="157"/>
        <end position="180"/>
    </location>
</feature>
<dbReference type="CDD" id="cd07571">
    <property type="entry name" value="ALP_N-acyl_transferase"/>
    <property type="match status" value="1"/>
</dbReference>
<comment type="function">
    <text evidence="9">Catalyzes the phospholipid dependent N-acylation of the N-terminal cysteine of apolipoprotein, the last step in lipoprotein maturation.</text>
</comment>
<keyword evidence="7 9" id="KW-0472">Membrane</keyword>
<dbReference type="RefSeq" id="WP_422920654.1">
    <property type="nucleotide sequence ID" value="NZ_JAMZEJ010000008.1"/>
</dbReference>
<sequence length="549" mass="58305">MNVVAPPAGERSSAHGFSTRALRRIPGWLRLILAGALCALALPPCFVLPVLWVGVPFLMRQSLAATGWRAAAWRGFLFGMGLHTAGLYWLTDAILVRADQFWWFVPFAAPLCAVPLACFIAAGCALFRLVAGADAGPGTGTDTGAGTFTGTGGGARLLLFAGLWTLGDLLRSVVFTGFPWNLWGSVWEWPGLGGTVMTQPAAWVSVHGLTLFTLLLAGAPTLGRRGVAGALAGIVVWAAAGAARLALLHPVGGPSPTVVLVQGDIPEHEKQDRAYALDTFRTYLRLSAAGVAEALRRDHGPVVFVWPETMFPGLLDQDPEARAVMMNATPGAAAALIGSVRWGTDERPRNSLMVVVPGGNITDTYDKAHLVPMGEYQPGFLPFKVVPGGGFAAGPGPRTLRPPGVPAVGALICYEVIFPGAAVQEGDRPRWIVNVTNDAWYGDTAGPRQHLAAARMRAVEEGLPLGRAANTGITAAFDGFGRELGRLEWGRAGTVIATLPPPLPPTLFSRAGLIVPWMLALVVTLLGCLPFVYRRPKFWHKSVNSRRHL</sequence>
<feature type="transmembrane region" description="Helical" evidence="9">
    <location>
        <begin position="514"/>
        <end position="533"/>
    </location>
</feature>
<organism evidence="11 12">
    <name type="scientific">Rhizosaccharibacter radicis</name>
    <dbReference type="NCBI Taxonomy" id="2782605"/>
    <lineage>
        <taxon>Bacteria</taxon>
        <taxon>Pseudomonadati</taxon>
        <taxon>Pseudomonadota</taxon>
        <taxon>Alphaproteobacteria</taxon>
        <taxon>Acetobacterales</taxon>
        <taxon>Acetobacteraceae</taxon>
        <taxon>Rhizosaccharibacter</taxon>
    </lineage>
</organism>
<dbReference type="PANTHER" id="PTHR38686:SF1">
    <property type="entry name" value="APOLIPOPROTEIN N-ACYLTRANSFERASE"/>
    <property type="match status" value="1"/>
</dbReference>
<protein>
    <recommendedName>
        <fullName evidence="9">Apolipoprotein N-acyltransferase</fullName>
        <shortName evidence="9">ALP N-acyltransferase</shortName>
        <ecNumber evidence="9">2.3.1.269</ecNumber>
    </recommendedName>
</protein>
<evidence type="ECO:0000256" key="7">
    <source>
        <dbReference type="ARBA" id="ARBA00023136"/>
    </source>
</evidence>
<feature type="transmembrane region" description="Helical" evidence="9">
    <location>
        <begin position="200"/>
        <end position="219"/>
    </location>
</feature>
<comment type="pathway">
    <text evidence="9">Protein modification; lipoprotein biosynthesis (N-acyl transfer).</text>
</comment>
<dbReference type="NCBIfam" id="TIGR00546">
    <property type="entry name" value="lnt"/>
    <property type="match status" value="1"/>
</dbReference>
<keyword evidence="8 9" id="KW-0012">Acyltransferase</keyword>
<keyword evidence="5 9" id="KW-0812">Transmembrane</keyword>
<feature type="transmembrane region" description="Helical" evidence="9">
    <location>
        <begin position="102"/>
        <end position="127"/>
    </location>
</feature>
<evidence type="ECO:0000256" key="3">
    <source>
        <dbReference type="ARBA" id="ARBA00022475"/>
    </source>
</evidence>
<dbReference type="InterPro" id="IPR004563">
    <property type="entry name" value="Apolipo_AcylTrfase"/>
</dbReference>
<feature type="transmembrane region" description="Helical" evidence="9">
    <location>
        <begin position="71"/>
        <end position="90"/>
    </location>
</feature>
<gene>
    <name evidence="9 11" type="primary">lnt</name>
    <name evidence="11" type="ORF">NFI88_13780</name>
</gene>
<dbReference type="Proteomes" id="UP001524547">
    <property type="component" value="Unassembled WGS sequence"/>
</dbReference>
<evidence type="ECO:0000256" key="4">
    <source>
        <dbReference type="ARBA" id="ARBA00022679"/>
    </source>
</evidence>
<proteinExistence type="inferred from homology"/>
<evidence type="ECO:0000256" key="9">
    <source>
        <dbReference type="HAMAP-Rule" id="MF_01148"/>
    </source>
</evidence>
<comment type="catalytic activity">
    <reaction evidence="9">
        <text>N-terminal S-1,2-diacyl-sn-glyceryl-L-cysteinyl-[lipoprotein] + a glycerophospholipid = N-acyl-S-1,2-diacyl-sn-glyceryl-L-cysteinyl-[lipoprotein] + a 2-acyl-sn-glycero-3-phospholipid + H(+)</text>
        <dbReference type="Rhea" id="RHEA:48228"/>
        <dbReference type="Rhea" id="RHEA-COMP:14681"/>
        <dbReference type="Rhea" id="RHEA-COMP:14684"/>
        <dbReference type="ChEBI" id="CHEBI:15378"/>
        <dbReference type="ChEBI" id="CHEBI:136912"/>
        <dbReference type="ChEBI" id="CHEBI:140656"/>
        <dbReference type="ChEBI" id="CHEBI:140657"/>
        <dbReference type="ChEBI" id="CHEBI:140660"/>
        <dbReference type="EC" id="2.3.1.269"/>
    </reaction>
</comment>
<evidence type="ECO:0000256" key="1">
    <source>
        <dbReference type="ARBA" id="ARBA00004651"/>
    </source>
</evidence>
<dbReference type="Gene3D" id="3.60.110.10">
    <property type="entry name" value="Carbon-nitrogen hydrolase"/>
    <property type="match status" value="1"/>
</dbReference>
<evidence type="ECO:0000256" key="6">
    <source>
        <dbReference type="ARBA" id="ARBA00022989"/>
    </source>
</evidence>
<keyword evidence="3 9" id="KW-1003">Cell membrane</keyword>
<evidence type="ECO:0000256" key="5">
    <source>
        <dbReference type="ARBA" id="ARBA00022692"/>
    </source>
</evidence>
<evidence type="ECO:0000313" key="11">
    <source>
        <dbReference type="EMBL" id="MCQ8241904.1"/>
    </source>
</evidence>
<evidence type="ECO:0000259" key="10">
    <source>
        <dbReference type="PROSITE" id="PS50263"/>
    </source>
</evidence>
<dbReference type="PROSITE" id="PS50263">
    <property type="entry name" value="CN_HYDROLASE"/>
    <property type="match status" value="1"/>
</dbReference>
<name>A0ABT1W1Q1_9PROT</name>
<dbReference type="SUPFAM" id="SSF56317">
    <property type="entry name" value="Carbon-nitrogen hydrolase"/>
    <property type="match status" value="1"/>
</dbReference>
<feature type="domain" description="CN hydrolase" evidence="10">
    <location>
        <begin position="261"/>
        <end position="501"/>
    </location>
</feature>
<dbReference type="InterPro" id="IPR036526">
    <property type="entry name" value="C-N_Hydrolase_sf"/>
</dbReference>